<feature type="compositionally biased region" description="Basic and acidic residues" evidence="10">
    <location>
        <begin position="127"/>
        <end position="139"/>
    </location>
</feature>
<dbReference type="OrthoDB" id="5376140at2759"/>
<keyword evidence="3 7" id="KW-0808">Transferase</keyword>
<dbReference type="Gene3D" id="3.40.50.150">
    <property type="entry name" value="Vaccinia Virus protein VP39"/>
    <property type="match status" value="1"/>
</dbReference>
<dbReference type="GO" id="GO:0005634">
    <property type="term" value="C:nucleus"/>
    <property type="evidence" value="ECO:0007669"/>
    <property type="project" value="UniProtKB-SubCell"/>
</dbReference>
<dbReference type="PANTHER" id="PTHR10629:SF52">
    <property type="entry name" value="DNA (CYTOSINE-5)-METHYLTRANSFERASE 1"/>
    <property type="match status" value="1"/>
</dbReference>
<feature type="region of interest" description="Disordered" evidence="10">
    <location>
        <begin position="1332"/>
        <end position="1368"/>
    </location>
</feature>
<feature type="compositionally biased region" description="Low complexity" evidence="10">
    <location>
        <begin position="1333"/>
        <end position="1348"/>
    </location>
</feature>
<dbReference type="InterPro" id="IPR029063">
    <property type="entry name" value="SAM-dependent_MTases_sf"/>
</dbReference>
<dbReference type="PIRSF" id="PIRSF037404">
    <property type="entry name" value="DNMT1"/>
    <property type="match status" value="1"/>
</dbReference>
<dbReference type="Pfam" id="PF00145">
    <property type="entry name" value="DNA_methylase"/>
    <property type="match status" value="2"/>
</dbReference>
<dbReference type="EC" id="2.1.1.37" evidence="9"/>
<dbReference type="GO" id="GO:0006346">
    <property type="term" value="P:DNA methylation-dependent constitutive heterochromatin formation"/>
    <property type="evidence" value="ECO:0007669"/>
    <property type="project" value="InterPro"/>
</dbReference>
<dbReference type="PROSITE" id="PS00095">
    <property type="entry name" value="C5_MTASE_2"/>
    <property type="match status" value="1"/>
</dbReference>
<feature type="compositionally biased region" description="Acidic residues" evidence="10">
    <location>
        <begin position="1072"/>
        <end position="1100"/>
    </location>
</feature>
<evidence type="ECO:0000313" key="12">
    <source>
        <dbReference type="EMBL" id="GBF88410.1"/>
    </source>
</evidence>
<comment type="catalytic activity">
    <reaction evidence="9">
        <text>a 2'-deoxycytidine in DNA + S-adenosyl-L-methionine = a 5-methyl-2'-deoxycytidine in DNA + S-adenosyl-L-homocysteine + H(+)</text>
        <dbReference type="Rhea" id="RHEA:13681"/>
        <dbReference type="Rhea" id="RHEA-COMP:11369"/>
        <dbReference type="Rhea" id="RHEA-COMP:11370"/>
        <dbReference type="ChEBI" id="CHEBI:15378"/>
        <dbReference type="ChEBI" id="CHEBI:57856"/>
        <dbReference type="ChEBI" id="CHEBI:59789"/>
        <dbReference type="ChEBI" id="CHEBI:85452"/>
        <dbReference type="ChEBI" id="CHEBI:85454"/>
        <dbReference type="EC" id="2.1.1.37"/>
    </reaction>
</comment>
<dbReference type="STRING" id="307507.A0A2V0NS59"/>
<comment type="subcellular location">
    <subcellularLocation>
        <location evidence="1">Nucleus</location>
    </subcellularLocation>
</comment>
<sequence>MGRDQTAAAAMDVDAWKAFGGSLDGKVYVAPGGERLKTWKAAAKLMSETKKDAPASGKKRVAESAAEDAPAPKSTGKENKKKAAKKAKAEPEPEPAEPEADAAMADEDDDVKPQVGSGRQAAQNVQYKDKDSARARKGDIIVAEDEPEADSESAAVRDTQGERPSSTRRLLHFSVTDKEGVVQPLDRVAFLSGKLFVAGAIYPEEGPLNKPLGRRVENFGPIKSWSMVPPPANNASAGVTVRLTTQLGCYVLSRPLPAYKKVWAELQAQAALTCEIMQAVDPAMGGNAAATFDEVVSRLARVKAVYKGYASAREAVLLNGRFVLQQLAAADDARRGVTASAKDKGKSAAGASEWAFYKGLEAELAKGPVAVGTLMQANGGIKIADNNGSSAPAAPVDDLTTADEEMARRLQAQMDAQAYASAGRGRGGGAAAAATYIKISEEEIADDYPMPKQYNKEEEEMDELGLLWDEELAMMDPDALPRRLITDFSVYNVEGFMTTLELLPMWSGVDPDAEVFISGVVKDDDGDWGVGGQGLGQDADKPDAAAGSSDAGGSSSAGVSGAAAAPADPVMVGGTRMFLSQIREWVVEFSADQLFLSVRTDAGWYRLCRPAVQYAPWFKVPLKSARLAVKVISMLSEAERASRLSFADVIKRLAEEPEGSPLFISKNRDRVERFVVVHGQIFLNQIKAFPKQSVQRSPFVTGLKSMMEARRHSKLYYSKKGFSRAVRVSGVNRNPMKDRASGRGKPMPATATRMVLSIWTNYFNVGEGGNARPEANGTVAEEVEEDPNEEEEEEAAAVEEDALAGGKKSKAAAKKAKAAAALAKKAVSKKPEWVGASARTDSEGRVMYRAAKVGTWQVALGDVVQLPAPEENDSDSEAEEPAKAAAEAGEASAEAAAPKPQKAKLPPVGLVQCLMQDKSGEKVAQIRMLLPGCETVLGDAGADAELFVTDDYTTLPLAGLPGVTLDAKRMERAWAADLRGRYYEEDEALRKANIAAAAAGKPLRYFFRHCYRPEIGMFCALPEDMGLGSFVEAPAAPIVLGMTADGRGFIKEGVTYAPGDFLFLHPSTFDVLEEEDSSSSEEEDEDAASSESEEEEEEEQPAAAAKKGAAAKRQQPGRKGAAPAASKGKKGAKAAADSDAEMQDAEAGSGSDGDDSGDEDFKARAKGGARAKKAAAAKKAPAKKADKPKKKAAPRSKAAKGKDVKYADGRKGRFVKGSCEGLRAYSVARVLEVKPASSGKGALPAQVRVERFYRPEDISSDTAYAAGFWDLYAPPAPAKGKAADGVWVQWVRPAQVANKCIVASVGTPKDPELPTFEVVGTYNPATKATSAVPAEFSPGASGSGASSKAKGKGKAGASASASASAPEPAAEAHDGLAMATMDIFAGCGGLSEGMHQAGVADTKWAIEYESPAAEAFKLNNPKAEVFCANCNVILRAAMEKAGLADDCCAHEDAVQGALQMPADRVAALPKPGEVEFIMGGPPCQGYSGMNRFNKGNWSMVQNSMVMAFLSFADFYRPRYFLLENVRNFVSHNKSFTFRLTLRTLLDMGYQVRFGVLNAGNYGVPQSRKRTFIWAAAPEEQLPSWPQQQYVFRSPQLTINLPGGVAYTAVPQRESAPLRTVTVRDAIGDLPLIQNGHDQDEMPYRGEATSAFQKKIRNGASVLRDHICKLMNPLNLERCRCIPKDTPGADWRVLLEIVKNDPSREKFNGQPLVPWCLPNTADRHNGWRGLFGRLDMAGHFPTSTTDPQPMGKVGQVFHPDQDRIVSVRECARSQGFPDTFYFYGNVHNRHRQVGNAVPPPLAAALGGQLRKALENTHSKQMAALAAQMGA</sequence>
<dbReference type="PROSITE" id="PS51679">
    <property type="entry name" value="SAM_MT_C5"/>
    <property type="match status" value="1"/>
</dbReference>
<dbReference type="PRINTS" id="PR00105">
    <property type="entry name" value="C5METTRFRASE"/>
</dbReference>
<feature type="region of interest" description="Disordered" evidence="10">
    <location>
        <begin position="1072"/>
        <end position="1205"/>
    </location>
</feature>
<feature type="compositionally biased region" description="Acidic residues" evidence="10">
    <location>
        <begin position="142"/>
        <end position="151"/>
    </location>
</feature>
<dbReference type="GO" id="GO:0032259">
    <property type="term" value="P:methylation"/>
    <property type="evidence" value="ECO:0007669"/>
    <property type="project" value="UniProtKB-KW"/>
</dbReference>
<dbReference type="InterPro" id="IPR018117">
    <property type="entry name" value="C5_DNA_meth_AS"/>
</dbReference>
<dbReference type="Proteomes" id="UP000247498">
    <property type="component" value="Unassembled WGS sequence"/>
</dbReference>
<feature type="compositionally biased region" description="Acidic residues" evidence="10">
    <location>
        <begin position="781"/>
        <end position="792"/>
    </location>
</feature>
<dbReference type="InterPro" id="IPR031303">
    <property type="entry name" value="C5_meth_CS"/>
</dbReference>
<evidence type="ECO:0000313" key="13">
    <source>
        <dbReference type="Proteomes" id="UP000247498"/>
    </source>
</evidence>
<dbReference type="NCBIfam" id="TIGR00675">
    <property type="entry name" value="dcm"/>
    <property type="match status" value="1"/>
</dbReference>
<dbReference type="GO" id="GO:0003886">
    <property type="term" value="F:DNA (cytosine-5-)-methyltransferase activity"/>
    <property type="evidence" value="ECO:0007669"/>
    <property type="project" value="UniProtKB-EC"/>
</dbReference>
<dbReference type="GO" id="GO:0044027">
    <property type="term" value="P:negative regulation of gene expression via chromosomal CpG island methylation"/>
    <property type="evidence" value="ECO:0007669"/>
    <property type="project" value="TreeGrafter"/>
</dbReference>
<dbReference type="InterPro" id="IPR022702">
    <property type="entry name" value="Cytosine_MeTrfase1_RFD"/>
</dbReference>
<evidence type="ECO:0000256" key="7">
    <source>
        <dbReference type="PROSITE-ProRule" id="PRU01016"/>
    </source>
</evidence>
<evidence type="ECO:0000256" key="4">
    <source>
        <dbReference type="ARBA" id="ARBA00022691"/>
    </source>
</evidence>
<dbReference type="InterPro" id="IPR001525">
    <property type="entry name" value="C5_MeTfrase"/>
</dbReference>
<feature type="compositionally biased region" description="Low complexity" evidence="10">
    <location>
        <begin position="1355"/>
        <end position="1368"/>
    </location>
</feature>
<feature type="compositionally biased region" description="Low complexity" evidence="10">
    <location>
        <begin position="544"/>
        <end position="560"/>
    </location>
</feature>
<feature type="domain" description="RFTS" evidence="11">
    <location>
        <begin position="165"/>
        <end position="301"/>
    </location>
</feature>
<evidence type="ECO:0000256" key="2">
    <source>
        <dbReference type="ARBA" id="ARBA00022603"/>
    </source>
</evidence>
<dbReference type="InParanoid" id="A0A2V0NS59"/>
<evidence type="ECO:0000256" key="9">
    <source>
        <dbReference type="RuleBase" id="RU000417"/>
    </source>
</evidence>
<feature type="region of interest" description="Disordered" evidence="10">
    <location>
        <begin position="47"/>
        <end position="167"/>
    </location>
</feature>
<name>A0A2V0NS59_9CHLO</name>
<feature type="region of interest" description="Disordered" evidence="10">
    <location>
        <begin position="769"/>
        <end position="792"/>
    </location>
</feature>
<keyword evidence="5" id="KW-0539">Nucleus</keyword>
<dbReference type="FunFam" id="3.90.120.10:FF:000002">
    <property type="entry name" value="DNA (cytosine-5)-methyltransferase"/>
    <property type="match status" value="1"/>
</dbReference>
<evidence type="ECO:0000256" key="6">
    <source>
        <dbReference type="PIRSR" id="PIRSR037404-1"/>
    </source>
</evidence>
<keyword evidence="13" id="KW-1185">Reference proteome</keyword>
<dbReference type="EMBL" id="BDRX01000005">
    <property type="protein sequence ID" value="GBF88410.1"/>
    <property type="molecule type" value="Genomic_DNA"/>
</dbReference>
<feature type="compositionally biased region" description="Acidic residues" evidence="10">
    <location>
        <begin position="870"/>
        <end position="879"/>
    </location>
</feature>
<feature type="compositionally biased region" description="Low complexity" evidence="10">
    <location>
        <begin position="1102"/>
        <end position="1112"/>
    </location>
</feature>
<comment type="similarity">
    <text evidence="7 8">Belongs to the class I-like SAM-binding methyltransferase superfamily. C5-methyltransferase family.</text>
</comment>
<dbReference type="GO" id="GO:0003677">
    <property type="term" value="F:DNA binding"/>
    <property type="evidence" value="ECO:0007669"/>
    <property type="project" value="TreeGrafter"/>
</dbReference>
<dbReference type="InterPro" id="IPR043151">
    <property type="entry name" value="BAH_sf"/>
</dbReference>
<accession>A0A2V0NS59</accession>
<evidence type="ECO:0000256" key="8">
    <source>
        <dbReference type="RuleBase" id="RU000416"/>
    </source>
</evidence>
<protein>
    <recommendedName>
        <fullName evidence="9">Cytosine-specific methyltransferase</fullName>
        <ecNumber evidence="9">2.1.1.37</ecNumber>
    </recommendedName>
</protein>
<feature type="region of interest" description="Disordered" evidence="10">
    <location>
        <begin position="528"/>
        <end position="560"/>
    </location>
</feature>
<evidence type="ECO:0000256" key="5">
    <source>
        <dbReference type="ARBA" id="ARBA00023242"/>
    </source>
</evidence>
<feature type="compositionally biased region" description="Basic residues" evidence="10">
    <location>
        <begin position="1164"/>
        <end position="1199"/>
    </location>
</feature>
<dbReference type="PROSITE" id="PS00094">
    <property type="entry name" value="C5_MTASE_1"/>
    <property type="match status" value="1"/>
</dbReference>
<evidence type="ECO:0000256" key="10">
    <source>
        <dbReference type="SAM" id="MobiDB-lite"/>
    </source>
</evidence>
<feature type="compositionally biased region" description="Low complexity" evidence="10">
    <location>
        <begin position="883"/>
        <end position="902"/>
    </location>
</feature>
<evidence type="ECO:0000256" key="3">
    <source>
        <dbReference type="ARBA" id="ARBA00022679"/>
    </source>
</evidence>
<feature type="region of interest" description="Disordered" evidence="10">
    <location>
        <begin position="868"/>
        <end position="902"/>
    </location>
</feature>
<dbReference type="FunCoup" id="A0A2V0NS59">
    <property type="interactions" value="1204"/>
</dbReference>
<gene>
    <name evidence="12" type="ORF">Rsub_01122</name>
</gene>
<reference evidence="12 13" key="1">
    <citation type="journal article" date="2018" name="Sci. Rep.">
        <title>Raphidocelis subcapitata (=Pseudokirchneriella subcapitata) provides an insight into genome evolution and environmental adaptations in the Sphaeropleales.</title>
        <authorList>
            <person name="Suzuki S."/>
            <person name="Yamaguchi H."/>
            <person name="Nakajima N."/>
            <person name="Kawachi M."/>
        </authorList>
    </citation>
    <scope>NUCLEOTIDE SEQUENCE [LARGE SCALE GENOMIC DNA]</scope>
    <source>
        <strain evidence="12 13">NIES-35</strain>
    </source>
</reference>
<dbReference type="Pfam" id="PF12047">
    <property type="entry name" value="DNMT1-RFD"/>
    <property type="match status" value="2"/>
</dbReference>
<feature type="domain" description="RFTS" evidence="11">
    <location>
        <begin position="479"/>
        <end position="655"/>
    </location>
</feature>
<dbReference type="PANTHER" id="PTHR10629">
    <property type="entry name" value="CYTOSINE-SPECIFIC METHYLTRANSFERASE"/>
    <property type="match status" value="1"/>
</dbReference>
<comment type="caution">
    <text evidence="12">The sequence shown here is derived from an EMBL/GenBank/DDBJ whole genome shotgun (WGS) entry which is preliminary data.</text>
</comment>
<feature type="compositionally biased region" description="Acidic residues" evidence="10">
    <location>
        <begin position="92"/>
        <end position="110"/>
    </location>
</feature>
<keyword evidence="4 7" id="KW-0949">S-adenosyl-L-methionine</keyword>
<dbReference type="SUPFAM" id="SSF53335">
    <property type="entry name" value="S-adenosyl-L-methionine-dependent methyltransferases"/>
    <property type="match status" value="1"/>
</dbReference>
<evidence type="ECO:0000259" key="11">
    <source>
        <dbReference type="Pfam" id="PF12047"/>
    </source>
</evidence>
<dbReference type="Gene3D" id="3.90.120.10">
    <property type="entry name" value="DNA Methylase, subunit A, domain 2"/>
    <property type="match status" value="1"/>
</dbReference>
<evidence type="ECO:0000256" key="1">
    <source>
        <dbReference type="ARBA" id="ARBA00004123"/>
    </source>
</evidence>
<keyword evidence="2 7" id="KW-0489">Methyltransferase</keyword>
<dbReference type="Gene3D" id="2.30.30.490">
    <property type="match status" value="2"/>
</dbReference>
<dbReference type="InterPro" id="IPR050390">
    <property type="entry name" value="C5-Methyltransferase"/>
</dbReference>
<feature type="active site" evidence="6 7">
    <location>
        <position position="1483"/>
    </location>
</feature>
<proteinExistence type="inferred from homology"/>
<organism evidence="12 13">
    <name type="scientific">Raphidocelis subcapitata</name>
    <dbReference type="NCBI Taxonomy" id="307507"/>
    <lineage>
        <taxon>Eukaryota</taxon>
        <taxon>Viridiplantae</taxon>
        <taxon>Chlorophyta</taxon>
        <taxon>core chlorophytes</taxon>
        <taxon>Chlorophyceae</taxon>
        <taxon>CS clade</taxon>
        <taxon>Sphaeropleales</taxon>
        <taxon>Selenastraceae</taxon>
        <taxon>Raphidocelis</taxon>
    </lineage>
</organism>